<dbReference type="Gene3D" id="3.40.50.720">
    <property type="entry name" value="NAD(P)-binding Rossmann-like Domain"/>
    <property type="match status" value="2"/>
</dbReference>
<dbReference type="SUPFAM" id="SSF51735">
    <property type="entry name" value="NAD(P)-binding Rossmann-fold domains"/>
    <property type="match status" value="1"/>
</dbReference>
<dbReference type="GO" id="GO:0016491">
    <property type="term" value="F:oxidoreductase activity"/>
    <property type="evidence" value="ECO:0007669"/>
    <property type="project" value="UniProtKB-KW"/>
</dbReference>
<accession>A0A084AB72</accession>
<dbReference type="EMBL" id="AZSI01000037">
    <property type="protein sequence ID" value="KEY62551.1"/>
    <property type="molecule type" value="Genomic_DNA"/>
</dbReference>
<dbReference type="SUPFAM" id="SSF52283">
    <property type="entry name" value="Formate/glycerate dehydrogenase catalytic domain-like"/>
    <property type="match status" value="1"/>
</dbReference>
<dbReference type="RefSeq" id="WP_011835930.1">
    <property type="nucleotide sequence ID" value="NZ_AZSI01000037.1"/>
</dbReference>
<evidence type="ECO:0000256" key="1">
    <source>
        <dbReference type="ARBA" id="ARBA00023002"/>
    </source>
</evidence>
<evidence type="ECO:0000259" key="3">
    <source>
        <dbReference type="Pfam" id="PF02826"/>
    </source>
</evidence>
<dbReference type="Proteomes" id="UP000028401">
    <property type="component" value="Unassembled WGS sequence"/>
</dbReference>
<organism evidence="4 5">
    <name type="scientific">Lactococcus cremoris subsp. cremoris GE214</name>
    <dbReference type="NCBI Taxonomy" id="1415168"/>
    <lineage>
        <taxon>Bacteria</taxon>
        <taxon>Bacillati</taxon>
        <taxon>Bacillota</taxon>
        <taxon>Bacilli</taxon>
        <taxon>Lactobacillales</taxon>
        <taxon>Streptococcaceae</taxon>
        <taxon>Lactococcus</taxon>
        <taxon>Lactococcus cremoris subsp. cremoris</taxon>
    </lineage>
</organism>
<dbReference type="AlphaFoldDB" id="A0A084AB72"/>
<dbReference type="PANTHER" id="PTHR43333">
    <property type="entry name" value="2-HACID_DH_C DOMAIN-CONTAINING PROTEIN"/>
    <property type="match status" value="1"/>
</dbReference>
<dbReference type="InterPro" id="IPR006140">
    <property type="entry name" value="D-isomer_DH_NAD-bd"/>
</dbReference>
<gene>
    <name evidence="4" type="ORF">U725_01266</name>
</gene>
<dbReference type="InterPro" id="IPR036291">
    <property type="entry name" value="NAD(P)-bd_dom_sf"/>
</dbReference>
<dbReference type="PATRIC" id="fig|1415168.3.peg.1343"/>
<keyword evidence="2" id="KW-0520">NAD</keyword>
<feature type="domain" description="D-isomer specific 2-hydroxyacid dehydrogenase NAD-binding" evidence="3">
    <location>
        <begin position="106"/>
        <end position="279"/>
    </location>
</feature>
<dbReference type="SMR" id="A0A084AB72"/>
<dbReference type="PANTHER" id="PTHR43333:SF1">
    <property type="entry name" value="D-ISOMER SPECIFIC 2-HYDROXYACID DEHYDROGENASE NAD-BINDING DOMAIN-CONTAINING PROTEIN"/>
    <property type="match status" value="1"/>
</dbReference>
<dbReference type="CDD" id="cd05300">
    <property type="entry name" value="2-Hacid_dh_1"/>
    <property type="match status" value="1"/>
</dbReference>
<name>A0A084AB72_LACLC</name>
<dbReference type="GO" id="GO:0051287">
    <property type="term" value="F:NAD binding"/>
    <property type="evidence" value="ECO:0007669"/>
    <property type="project" value="InterPro"/>
</dbReference>
<dbReference type="Pfam" id="PF02826">
    <property type="entry name" value="2-Hacid_dh_C"/>
    <property type="match status" value="1"/>
</dbReference>
<keyword evidence="1" id="KW-0560">Oxidoreductase</keyword>
<protein>
    <submittedName>
        <fullName evidence="4">Phosphoglycerate dehydrogenase related enzyme</fullName>
    </submittedName>
</protein>
<reference evidence="4 5" key="1">
    <citation type="submission" date="2014-06" db="EMBL/GenBank/DDBJ databases">
        <title>Draft genome sequence of the putrescine producing strain Lactococcus lactis subsp cremoris GE214.</title>
        <authorList>
            <person name="Ladero V."/>
            <person name="Linares D.M."/>
            <person name="del Rio B."/>
            <person name="Mayo B."/>
            <person name="Martin M.C."/>
            <person name="Fernandez M."/>
            <person name="Alvarez M.A."/>
        </authorList>
    </citation>
    <scope>NUCLEOTIDE SEQUENCE [LARGE SCALE GENOMIC DNA]</scope>
    <source>
        <strain evidence="4 5">GE214</strain>
    </source>
</reference>
<evidence type="ECO:0000313" key="5">
    <source>
        <dbReference type="Proteomes" id="UP000028401"/>
    </source>
</evidence>
<comment type="caution">
    <text evidence="4">The sequence shown here is derived from an EMBL/GenBank/DDBJ whole genome shotgun (WGS) entry which is preliminary data.</text>
</comment>
<sequence>MIKAIALENVWLNFSDETKAAFKKNKAYQFQFKKEEELTESDFLETEVLVGLPKPDLLAKYKNLKWLQLLSAGTNGYTQGADFPEDVTLTNATGTYGLTISEHLLTMAFILLRKFDLYEKQQEKEIWENIGQIQSIYGSTVLVHGLGDIGSHFAQKIQALGGHVIAVKRTVYGDEEFADEVYAESDLDKVLPRADIIASSVPGTHETYKLFNQEKFDLMKENAIFLNVGRGTNVDLEALCDALESKKIAGAGIDVTDPEPLPKGHRAWHTERLLITPHASGGYTLPETWRRFMKILEKNLDAYANGKDLTNIVDMKTGYKRNAHK</sequence>
<evidence type="ECO:0000313" key="4">
    <source>
        <dbReference type="EMBL" id="KEY62551.1"/>
    </source>
</evidence>
<proteinExistence type="predicted"/>
<evidence type="ECO:0000256" key="2">
    <source>
        <dbReference type="ARBA" id="ARBA00023027"/>
    </source>
</evidence>